<keyword evidence="1" id="KW-1005">Bacterial flagellum biogenesis</keyword>
<feature type="coiled-coil region" evidence="2">
    <location>
        <begin position="36"/>
        <end position="63"/>
    </location>
</feature>
<gene>
    <name evidence="3" type="ORF">QBE51_07795</name>
</gene>
<dbReference type="Proteomes" id="UP001486565">
    <property type="component" value="Chromosome"/>
</dbReference>
<dbReference type="Gene3D" id="1.20.58.300">
    <property type="entry name" value="FlgN-like"/>
    <property type="match status" value="1"/>
</dbReference>
<evidence type="ECO:0000256" key="2">
    <source>
        <dbReference type="SAM" id="Coils"/>
    </source>
</evidence>
<dbReference type="InterPro" id="IPR007809">
    <property type="entry name" value="FlgN-like"/>
</dbReference>
<dbReference type="EMBL" id="CP121687">
    <property type="protein sequence ID" value="WZL68732.1"/>
    <property type="molecule type" value="Genomic_DNA"/>
</dbReference>
<keyword evidence="2" id="KW-0175">Coiled coil</keyword>
<keyword evidence="3" id="KW-0966">Cell projection</keyword>
<evidence type="ECO:0000313" key="3">
    <source>
        <dbReference type="EMBL" id="WZL68732.1"/>
    </source>
</evidence>
<dbReference type="InterPro" id="IPR036679">
    <property type="entry name" value="FlgN-like_sf"/>
</dbReference>
<name>A0ABZ2Y3Z7_9FIRM</name>
<accession>A0ABZ2Y3Z7</accession>
<organism evidence="3 4">
    <name type="scientific">Defluviitalea saccharophila</name>
    <dbReference type="NCBI Taxonomy" id="879970"/>
    <lineage>
        <taxon>Bacteria</taxon>
        <taxon>Bacillati</taxon>
        <taxon>Bacillota</taxon>
        <taxon>Clostridia</taxon>
        <taxon>Lachnospirales</taxon>
        <taxon>Defluviitaleaceae</taxon>
        <taxon>Defluviitalea</taxon>
    </lineage>
</organism>
<dbReference type="RefSeq" id="WP_341875737.1">
    <property type="nucleotide sequence ID" value="NZ_CP121687.1"/>
</dbReference>
<dbReference type="Pfam" id="PF05130">
    <property type="entry name" value="FlgN"/>
    <property type="match status" value="1"/>
</dbReference>
<protein>
    <submittedName>
        <fullName evidence="3">Flagellar protein FlgN</fullName>
    </submittedName>
</protein>
<keyword evidence="3" id="KW-0969">Cilium</keyword>
<sequence>MEPNTLIQEMILLGEKKIQLLKQMWELTEKQAQHCTEDQLSELEKLLNERQKCIEEIKELDQRFEEKSRVLKKTLGINLLDEIDLNIYPSARELKKVREDILNHVVRIKSLDDENKKVMEKLLYETSLELKKIRQGKAANQRYQYESAGSGGVYFDTKK</sequence>
<evidence type="ECO:0000313" key="4">
    <source>
        <dbReference type="Proteomes" id="UP001486565"/>
    </source>
</evidence>
<keyword evidence="3" id="KW-0282">Flagellum</keyword>
<evidence type="ECO:0000256" key="1">
    <source>
        <dbReference type="ARBA" id="ARBA00022795"/>
    </source>
</evidence>
<proteinExistence type="predicted"/>
<dbReference type="SUPFAM" id="SSF140566">
    <property type="entry name" value="FlgN-like"/>
    <property type="match status" value="1"/>
</dbReference>
<reference evidence="3 4" key="1">
    <citation type="submission" date="2023-03" db="EMBL/GenBank/DDBJ databases">
        <title>Novel Species.</title>
        <authorList>
            <person name="Ma S."/>
        </authorList>
    </citation>
    <scope>NUCLEOTIDE SEQUENCE [LARGE SCALE GENOMIC DNA]</scope>
    <source>
        <strain evidence="3 4">LIND6LT2</strain>
    </source>
</reference>
<keyword evidence="4" id="KW-1185">Reference proteome</keyword>